<gene>
    <name evidence="3" type="ORF">KUF71_014956</name>
</gene>
<dbReference type="InterPro" id="IPR043502">
    <property type="entry name" value="DNA/RNA_pol_sf"/>
</dbReference>
<sequence length="1166" mass="128896">MQANLLGTVRSYRRSHAQSPLGRVLSFSFRTARGNGLFEALAHQLTRCSLRRVESPLTTLDLRRAVAAHLLAHIECHQPELVAAAVRDLPPPPCGARPPPSQPVMAAAWVHRLRDVSTSGQYGLEALRAVAELHHVAICVVSAVHPPTLVNPSTPTATRTLTIFVEGTLALPRRAQGGGEEGGPARPPEDLDPARPLAPAPPPRRVPTLPGAPLRLASWNVRALSAGAVHELARQLDDHQITITALQEVRWPGSGIFEVRGAPYTMFYHGHPSRHERGTAFMVHVGVLGAIKDHIRPPASDRLSRLDIHAAPHDLSIISTYAPVNDAEEEQKDTFYTDLNALRASVPAGSLPILLGDFKAKIGREAEVADLAGRHSLHRVNNENGQRLVDLAAARDMVVRSTMNPRSAAKIITWISNDGVTRNQIDHVLVPRRLGAAFTTTTSVPEANIGSDHLMVLAVCSISPTKRWAPRAPPSKTDRPFAVGGLKNPEKAKAYHDRLAELLGTLPAVEHPTPDQLWDGLRSAIITAAEEVLGRDGATRSAHWFDESCEEAILKTAAAHDTLMEAVEEEYPEDIIQDLVGDWIDMQREARSVCQRTKRAAEHAKLDDMESCFKVKDSAAFFKLARSLRQRSGSSVGVIKGADGSLLSDPADVLARWRDWFKDLLNGPPGTSNTRPRSSQQRRGKVAPPSIDEIQDIIGELKKRSAPGVDGIPAPLLQHGGREVACALKLIIDTIIKEGAMPSEWRRSLPMPLPKKGDLSQCTNYRGIALLCVAYKVFAYYIFRRLSPYASRLVGDYQCRFRPRRSTTDQIVLLRAILEHRWEAGKDTYLLFVDFAKAYDCVHRPSLYNYLAGAGVSQRLVDIIRVSQEASSCAVRFRGSVSDFFDVVSGVKQGDPLAPMHFNLALEGALGELHVPLERPEHLQHPALLAYADDLAVVADTRQALVEVCTRVRDNALRFGLRISPKTNFMVVSRRTEDPAHGDALQVGLDSFERVETFKYLGVLIDHKNSLDPEIRARCLGGLRTFHSLAPHLRSKKVSVRAKVRLFEAIERPAILYGAEAWTLNKEREARIAVAENRALRRAVGPIYDEEADRYVWRSNAECRRLTEVADWREAVQTRDAWRTFTLGIEEQPDPYEAARQAAKRRKAERDAARDAARQLDLGDPV</sequence>
<dbReference type="AlphaFoldDB" id="A0AAE1HSE4"/>
<evidence type="ECO:0000313" key="3">
    <source>
        <dbReference type="EMBL" id="KAK3926620.1"/>
    </source>
</evidence>
<dbReference type="InterPro" id="IPR036691">
    <property type="entry name" value="Endo/exonu/phosph_ase_sf"/>
</dbReference>
<feature type="region of interest" description="Disordered" evidence="1">
    <location>
        <begin position="172"/>
        <end position="209"/>
    </location>
</feature>
<feature type="region of interest" description="Disordered" evidence="1">
    <location>
        <begin position="665"/>
        <end position="687"/>
    </location>
</feature>
<dbReference type="SUPFAM" id="SSF56672">
    <property type="entry name" value="DNA/RNA polymerases"/>
    <property type="match status" value="1"/>
</dbReference>
<evidence type="ECO:0000256" key="1">
    <source>
        <dbReference type="SAM" id="MobiDB-lite"/>
    </source>
</evidence>
<dbReference type="CDD" id="cd01650">
    <property type="entry name" value="RT_nLTR_like"/>
    <property type="match status" value="1"/>
</dbReference>
<feature type="domain" description="Reverse transcriptase" evidence="2">
    <location>
        <begin position="734"/>
        <end position="1005"/>
    </location>
</feature>
<feature type="region of interest" description="Disordered" evidence="1">
    <location>
        <begin position="1133"/>
        <end position="1166"/>
    </location>
</feature>
<comment type="caution">
    <text evidence="3">The sequence shown here is derived from an EMBL/GenBank/DDBJ whole genome shotgun (WGS) entry which is preliminary data.</text>
</comment>
<dbReference type="SUPFAM" id="SSF56219">
    <property type="entry name" value="DNase I-like"/>
    <property type="match status" value="1"/>
</dbReference>
<dbReference type="GO" id="GO:0071897">
    <property type="term" value="P:DNA biosynthetic process"/>
    <property type="evidence" value="ECO:0007669"/>
    <property type="project" value="UniProtKB-ARBA"/>
</dbReference>
<accession>A0AAE1HSE4</accession>
<evidence type="ECO:0000313" key="4">
    <source>
        <dbReference type="Proteomes" id="UP001219518"/>
    </source>
</evidence>
<reference evidence="3" key="2">
    <citation type="journal article" date="2023" name="BMC Genomics">
        <title>Pest status, molecular evolution, and epigenetic factors derived from the genome assembly of Frankliniella fusca, a thysanopteran phytovirus vector.</title>
        <authorList>
            <person name="Catto M.A."/>
            <person name="Labadie P.E."/>
            <person name="Jacobson A.L."/>
            <person name="Kennedy G.G."/>
            <person name="Srinivasan R."/>
            <person name="Hunt B.G."/>
        </authorList>
    </citation>
    <scope>NUCLEOTIDE SEQUENCE</scope>
    <source>
        <strain evidence="3">PL_HMW_Pooled</strain>
    </source>
</reference>
<evidence type="ECO:0000259" key="2">
    <source>
        <dbReference type="PROSITE" id="PS50878"/>
    </source>
</evidence>
<organism evidence="3 4">
    <name type="scientific">Frankliniella fusca</name>
    <dbReference type="NCBI Taxonomy" id="407009"/>
    <lineage>
        <taxon>Eukaryota</taxon>
        <taxon>Metazoa</taxon>
        <taxon>Ecdysozoa</taxon>
        <taxon>Arthropoda</taxon>
        <taxon>Hexapoda</taxon>
        <taxon>Insecta</taxon>
        <taxon>Pterygota</taxon>
        <taxon>Neoptera</taxon>
        <taxon>Paraneoptera</taxon>
        <taxon>Thysanoptera</taxon>
        <taxon>Terebrantia</taxon>
        <taxon>Thripoidea</taxon>
        <taxon>Thripidae</taxon>
        <taxon>Frankliniella</taxon>
    </lineage>
</organism>
<dbReference type="PANTHER" id="PTHR47027:SF20">
    <property type="entry name" value="REVERSE TRANSCRIPTASE-LIKE PROTEIN WITH RNA-DIRECTED DNA POLYMERASE DOMAIN"/>
    <property type="match status" value="1"/>
</dbReference>
<dbReference type="Gene3D" id="3.60.10.10">
    <property type="entry name" value="Endonuclease/exonuclease/phosphatase"/>
    <property type="match status" value="1"/>
</dbReference>
<keyword evidence="4" id="KW-1185">Reference proteome</keyword>
<reference evidence="3" key="1">
    <citation type="submission" date="2021-07" db="EMBL/GenBank/DDBJ databases">
        <authorList>
            <person name="Catto M.A."/>
            <person name="Jacobson A."/>
            <person name="Kennedy G."/>
            <person name="Labadie P."/>
            <person name="Hunt B.G."/>
            <person name="Srinivasan R."/>
        </authorList>
    </citation>
    <scope>NUCLEOTIDE SEQUENCE</scope>
    <source>
        <strain evidence="3">PL_HMW_Pooled</strain>
        <tissue evidence="3">Head</tissue>
    </source>
</reference>
<proteinExistence type="predicted"/>
<feature type="compositionally biased region" description="Pro residues" evidence="1">
    <location>
        <begin position="196"/>
        <end position="205"/>
    </location>
</feature>
<dbReference type="PROSITE" id="PS50878">
    <property type="entry name" value="RT_POL"/>
    <property type="match status" value="1"/>
</dbReference>
<dbReference type="Proteomes" id="UP001219518">
    <property type="component" value="Unassembled WGS sequence"/>
</dbReference>
<feature type="compositionally biased region" description="Polar residues" evidence="1">
    <location>
        <begin position="669"/>
        <end position="679"/>
    </location>
</feature>
<dbReference type="Pfam" id="PF00078">
    <property type="entry name" value="RVT_1"/>
    <property type="match status" value="1"/>
</dbReference>
<dbReference type="CDD" id="cd22744">
    <property type="entry name" value="OTU"/>
    <property type="match status" value="1"/>
</dbReference>
<dbReference type="EMBL" id="JAHWGI010001269">
    <property type="protein sequence ID" value="KAK3926620.1"/>
    <property type="molecule type" value="Genomic_DNA"/>
</dbReference>
<protein>
    <submittedName>
        <fullName evidence="3">Craniofacial development protein 2</fullName>
    </submittedName>
</protein>
<dbReference type="CDD" id="cd09076">
    <property type="entry name" value="L1-EN"/>
    <property type="match status" value="1"/>
</dbReference>
<name>A0AAE1HSE4_9NEOP</name>
<dbReference type="PANTHER" id="PTHR47027">
    <property type="entry name" value="REVERSE TRANSCRIPTASE DOMAIN-CONTAINING PROTEIN"/>
    <property type="match status" value="1"/>
</dbReference>
<dbReference type="InterPro" id="IPR000477">
    <property type="entry name" value="RT_dom"/>
</dbReference>
<feature type="compositionally biased region" description="Basic and acidic residues" evidence="1">
    <location>
        <begin position="1148"/>
        <end position="1158"/>
    </location>
</feature>